<organism evidence="3 4">
    <name type="scientific">Stenotrophomonas nitritireducens</name>
    <dbReference type="NCBI Taxonomy" id="83617"/>
    <lineage>
        <taxon>Bacteria</taxon>
        <taxon>Pseudomonadati</taxon>
        <taxon>Pseudomonadota</taxon>
        <taxon>Gammaproteobacteria</taxon>
        <taxon>Lysobacterales</taxon>
        <taxon>Lysobacteraceae</taxon>
        <taxon>Stenotrophomonas</taxon>
    </lineage>
</organism>
<comment type="caution">
    <text evidence="3">The sequence shown here is derived from an EMBL/GenBank/DDBJ whole genome shotgun (WGS) entry which is preliminary data.</text>
</comment>
<dbReference type="Pfam" id="PF19976">
    <property type="entry name" value="GAAD"/>
    <property type="match status" value="1"/>
</dbReference>
<sequence>MPAVFIHLSDIHFGQEKDGGRITINDDAKEQLLQDAASEIAKLDTNATGIIVTGDIAYSAKYEEYEKAGKWLDRLAEGIGCSRLDIQMVPGNHDIDRNAITPITKFHLDAIREHGDSMLDMLLDDDVQREVLYERFAAYRDFSSGYGCALDVGGAYSADVVVTVAPERTVRFVHLNSALICSLKDDEGKLILGARQRVFTPIDGEEMVVLVHHPLNWLQDSDEAARYFKSRARVIISGHEHFPSLTIMGVEDNCDLLMLAAGATAPDDVDEKYTYKYNILTFDWDDESDALAVTINPRTWNFEMKRFERDTPFLEGRSERNVLGSPNFRKGAPPAKPILGMRDEQPQAQPVANPVTGSKEVDFSMTEDVRLVRLRFFRDIPEDGRRRILVGLNVIPADLTDRLDNTIEQRFFGKLVAQGRLGELSAAIDAAILESKSGDDE</sequence>
<keyword evidence="4" id="KW-1185">Reference proteome</keyword>
<dbReference type="InterPro" id="IPR029052">
    <property type="entry name" value="Metallo-depent_PP-like"/>
</dbReference>
<dbReference type="EMBL" id="LDJG01000003">
    <property type="protein sequence ID" value="KRG60213.1"/>
    <property type="molecule type" value="Genomic_DNA"/>
</dbReference>
<evidence type="ECO:0000259" key="2">
    <source>
        <dbReference type="Pfam" id="PF19976"/>
    </source>
</evidence>
<name>A0ABR5NNA2_9GAMM</name>
<evidence type="ECO:0000313" key="3">
    <source>
        <dbReference type="EMBL" id="KRG60213.1"/>
    </source>
</evidence>
<evidence type="ECO:0008006" key="5">
    <source>
        <dbReference type="Google" id="ProtNLM"/>
    </source>
</evidence>
<accession>A0ABR5NNA2</accession>
<dbReference type="InterPro" id="IPR051158">
    <property type="entry name" value="Metallophosphoesterase_sf"/>
</dbReference>
<evidence type="ECO:0000259" key="1">
    <source>
        <dbReference type="Pfam" id="PF00149"/>
    </source>
</evidence>
<proteinExistence type="predicted"/>
<dbReference type="PANTHER" id="PTHR31302">
    <property type="entry name" value="TRANSMEMBRANE PROTEIN WITH METALLOPHOSPHOESTERASE DOMAIN-RELATED"/>
    <property type="match status" value="1"/>
</dbReference>
<dbReference type="SUPFAM" id="SSF56300">
    <property type="entry name" value="Metallo-dependent phosphatases"/>
    <property type="match status" value="1"/>
</dbReference>
<feature type="domain" description="GTPase-associated adaptor" evidence="2">
    <location>
        <begin position="369"/>
        <end position="429"/>
    </location>
</feature>
<dbReference type="Proteomes" id="UP000050902">
    <property type="component" value="Unassembled WGS sequence"/>
</dbReference>
<evidence type="ECO:0000313" key="4">
    <source>
        <dbReference type="Proteomes" id="UP000050902"/>
    </source>
</evidence>
<dbReference type="Pfam" id="PF00149">
    <property type="entry name" value="Metallophos"/>
    <property type="match status" value="1"/>
</dbReference>
<reference evidence="3 4" key="1">
    <citation type="submission" date="2015-05" db="EMBL/GenBank/DDBJ databases">
        <title>Genome sequencing and analysis of members of genus Stenotrophomonas.</title>
        <authorList>
            <person name="Patil P.P."/>
            <person name="Midha S."/>
            <person name="Patil P.B."/>
        </authorList>
    </citation>
    <scope>NUCLEOTIDE SEQUENCE [LARGE SCALE GENOMIC DNA]</scope>
    <source>
        <strain evidence="3 4">DSM 12575</strain>
    </source>
</reference>
<dbReference type="InterPro" id="IPR045533">
    <property type="entry name" value="GAAD"/>
</dbReference>
<feature type="domain" description="Calcineurin-like phosphoesterase" evidence="1">
    <location>
        <begin position="5"/>
        <end position="242"/>
    </location>
</feature>
<dbReference type="PANTHER" id="PTHR31302:SF0">
    <property type="entry name" value="TRANSMEMBRANE PROTEIN WITH METALLOPHOSPHOESTERASE DOMAIN"/>
    <property type="match status" value="1"/>
</dbReference>
<gene>
    <name evidence="3" type="ORF">ABB22_02230</name>
</gene>
<dbReference type="Gene3D" id="3.60.21.10">
    <property type="match status" value="1"/>
</dbReference>
<protein>
    <recommendedName>
        <fullName evidence="5">Metallophosphoesterase</fullName>
    </recommendedName>
</protein>
<dbReference type="InterPro" id="IPR004843">
    <property type="entry name" value="Calcineurin-like_PHP"/>
</dbReference>